<organism evidence="3 4">
    <name type="scientific">Curvibacter cyanobacteriorum</name>
    <dbReference type="NCBI Taxonomy" id="3026422"/>
    <lineage>
        <taxon>Bacteria</taxon>
        <taxon>Pseudomonadati</taxon>
        <taxon>Pseudomonadota</taxon>
        <taxon>Betaproteobacteria</taxon>
        <taxon>Burkholderiales</taxon>
        <taxon>Comamonadaceae</taxon>
        <taxon>Curvibacter</taxon>
    </lineage>
</organism>
<keyword evidence="3" id="KW-0966">Cell projection</keyword>
<feature type="region of interest" description="Disordered" evidence="1">
    <location>
        <begin position="254"/>
        <end position="285"/>
    </location>
</feature>
<gene>
    <name evidence="3" type="ORF">PSQ40_16050</name>
</gene>
<feature type="compositionally biased region" description="Polar residues" evidence="1">
    <location>
        <begin position="1"/>
        <end position="10"/>
    </location>
</feature>
<dbReference type="Proteomes" id="UP001528673">
    <property type="component" value="Unassembled WGS sequence"/>
</dbReference>
<feature type="compositionally biased region" description="Gly residues" evidence="1">
    <location>
        <begin position="32"/>
        <end position="41"/>
    </location>
</feature>
<feature type="compositionally biased region" description="Low complexity" evidence="1">
    <location>
        <begin position="262"/>
        <end position="275"/>
    </location>
</feature>
<proteinExistence type="predicted"/>
<feature type="compositionally biased region" description="Low complexity" evidence="1">
    <location>
        <begin position="56"/>
        <end position="68"/>
    </location>
</feature>
<keyword evidence="3" id="KW-0282">Flagellum</keyword>
<feature type="region of interest" description="Disordered" evidence="1">
    <location>
        <begin position="397"/>
        <end position="433"/>
    </location>
</feature>
<evidence type="ECO:0000259" key="2">
    <source>
        <dbReference type="Pfam" id="PF02120"/>
    </source>
</evidence>
<evidence type="ECO:0000256" key="1">
    <source>
        <dbReference type="SAM" id="MobiDB-lite"/>
    </source>
</evidence>
<protein>
    <submittedName>
        <fullName evidence="3">Flagellar hook-length control protein FliK</fullName>
    </submittedName>
</protein>
<feature type="domain" description="Flagellar hook-length control protein-like C-terminal" evidence="2">
    <location>
        <begin position="319"/>
        <end position="401"/>
    </location>
</feature>
<sequence>MSVESTKAQNSSPSSAVTVSAPKNAAKASPAGGAGADGAGFTGLLDNFSNPPDPTPAAQSGLDAAAQDAGDDDPAKDAGARRKASRPGEPGEAAGAEAQTAADLLAQMALMAEAARQAAAAAQPAPAEGSTAAQGNTDPAVLAAALNAQKPAAALPQGPATGASAQPTAASALSALGEGVSTVAKGPRDVLAQLQAQLQALDKGRAGAEVETSAALQTQAAKVETQFKDLAARALDAIPLGGVAEEVTQALSSLVEPEKNKSTAAAESRSGASEGNGWLATGDSQDRLQPLGVTAAGASDAGQQMADAQYRNPEDVVAEQVSYWINQKRQGAELTLDGGQGQPVAVSISMNGNEAYVVFRSDQAATREMLNGALPELKSLLQSEGLILSGVSVGAGQGQGQMGQSGRQAQGSDGNARRSGVGGVGGAGRAEAEPAGTVLRRSVNSNQALDLFV</sequence>
<comment type="caution">
    <text evidence="3">The sequence shown here is derived from an EMBL/GenBank/DDBJ whole genome shotgun (WGS) entry which is preliminary data.</text>
</comment>
<keyword evidence="4" id="KW-1185">Reference proteome</keyword>
<feature type="compositionally biased region" description="Low complexity" evidence="1">
    <location>
        <begin position="404"/>
        <end position="419"/>
    </location>
</feature>
<dbReference type="EMBL" id="JAQSIP010000008">
    <property type="protein sequence ID" value="MDD0840098.1"/>
    <property type="molecule type" value="Genomic_DNA"/>
</dbReference>
<evidence type="ECO:0000313" key="3">
    <source>
        <dbReference type="EMBL" id="MDD0840098.1"/>
    </source>
</evidence>
<dbReference type="InterPro" id="IPR038610">
    <property type="entry name" value="FliK-like_C_sf"/>
</dbReference>
<dbReference type="RefSeq" id="WP_273952833.1">
    <property type="nucleotide sequence ID" value="NZ_JAQSIP010000008.1"/>
</dbReference>
<dbReference type="Pfam" id="PF02120">
    <property type="entry name" value="Flg_hook"/>
    <property type="match status" value="1"/>
</dbReference>
<dbReference type="Gene3D" id="3.30.750.140">
    <property type="match status" value="1"/>
</dbReference>
<dbReference type="InterPro" id="IPR021136">
    <property type="entry name" value="Flagellar_hook_control-like_C"/>
</dbReference>
<keyword evidence="3" id="KW-0969">Cilium</keyword>
<dbReference type="CDD" id="cd17470">
    <property type="entry name" value="T3SS_Flik_C"/>
    <property type="match status" value="1"/>
</dbReference>
<name>A0ABT5N4S6_9BURK</name>
<reference evidence="3 4" key="1">
    <citation type="submission" date="2023-02" db="EMBL/GenBank/DDBJ databases">
        <title>Bacterial whole genomic sequence of Curvibacter sp. HBC61.</title>
        <authorList>
            <person name="Le V."/>
            <person name="Ko S.-R."/>
            <person name="Ahn C.-Y."/>
            <person name="Oh H.-M."/>
        </authorList>
    </citation>
    <scope>NUCLEOTIDE SEQUENCE [LARGE SCALE GENOMIC DNA]</scope>
    <source>
        <strain evidence="3 4">HBC61</strain>
    </source>
</reference>
<evidence type="ECO:0000313" key="4">
    <source>
        <dbReference type="Proteomes" id="UP001528673"/>
    </source>
</evidence>
<feature type="compositionally biased region" description="Low complexity" evidence="1">
    <location>
        <begin position="11"/>
        <end position="31"/>
    </location>
</feature>
<feature type="compositionally biased region" description="Low complexity" evidence="1">
    <location>
        <begin position="91"/>
        <end position="100"/>
    </location>
</feature>
<feature type="region of interest" description="Disordered" evidence="1">
    <location>
        <begin position="1"/>
        <end position="100"/>
    </location>
</feature>
<accession>A0ABT5N4S6</accession>